<evidence type="ECO:0000313" key="3">
    <source>
        <dbReference type="Proteomes" id="UP000014760"/>
    </source>
</evidence>
<gene>
    <name evidence="1" type="ORF">CAPTEDRAFT_135409</name>
</gene>
<reference evidence="3" key="1">
    <citation type="submission" date="2012-12" db="EMBL/GenBank/DDBJ databases">
        <authorList>
            <person name="Hellsten U."/>
            <person name="Grimwood J."/>
            <person name="Chapman J.A."/>
            <person name="Shapiro H."/>
            <person name="Aerts A."/>
            <person name="Otillar R.P."/>
            <person name="Terry A.Y."/>
            <person name="Boore J.L."/>
            <person name="Simakov O."/>
            <person name="Marletaz F."/>
            <person name="Cho S.-J."/>
            <person name="Edsinger-Gonzales E."/>
            <person name="Havlak P."/>
            <person name="Kuo D.-H."/>
            <person name="Larsson T."/>
            <person name="Lv J."/>
            <person name="Arendt D."/>
            <person name="Savage R."/>
            <person name="Osoegawa K."/>
            <person name="de Jong P."/>
            <person name="Lindberg D.R."/>
            <person name="Seaver E.C."/>
            <person name="Weisblat D.A."/>
            <person name="Putnam N.H."/>
            <person name="Grigoriev I.V."/>
            <person name="Rokhsar D.S."/>
        </authorList>
    </citation>
    <scope>NUCLEOTIDE SEQUENCE</scope>
    <source>
        <strain evidence="3">I ESC-2004</strain>
    </source>
</reference>
<accession>R7V707</accession>
<proteinExistence type="predicted"/>
<organism evidence="1">
    <name type="scientific">Capitella teleta</name>
    <name type="common">Polychaete worm</name>
    <dbReference type="NCBI Taxonomy" id="283909"/>
    <lineage>
        <taxon>Eukaryota</taxon>
        <taxon>Metazoa</taxon>
        <taxon>Spiralia</taxon>
        <taxon>Lophotrochozoa</taxon>
        <taxon>Annelida</taxon>
        <taxon>Polychaeta</taxon>
        <taxon>Sedentaria</taxon>
        <taxon>Scolecida</taxon>
        <taxon>Capitellidae</taxon>
        <taxon>Capitella</taxon>
    </lineage>
</organism>
<dbReference type="EMBL" id="AMQN01038578">
    <property type="status" value="NOT_ANNOTATED_CDS"/>
    <property type="molecule type" value="Genomic_DNA"/>
</dbReference>
<reference evidence="1 3" key="2">
    <citation type="journal article" date="2013" name="Nature">
        <title>Insights into bilaterian evolution from three spiralian genomes.</title>
        <authorList>
            <person name="Simakov O."/>
            <person name="Marletaz F."/>
            <person name="Cho S.J."/>
            <person name="Edsinger-Gonzales E."/>
            <person name="Havlak P."/>
            <person name="Hellsten U."/>
            <person name="Kuo D.H."/>
            <person name="Larsson T."/>
            <person name="Lv J."/>
            <person name="Arendt D."/>
            <person name="Savage R."/>
            <person name="Osoegawa K."/>
            <person name="de Jong P."/>
            <person name="Grimwood J."/>
            <person name="Chapman J.A."/>
            <person name="Shapiro H."/>
            <person name="Aerts A."/>
            <person name="Otillar R.P."/>
            <person name="Terry A.Y."/>
            <person name="Boore J.L."/>
            <person name="Grigoriev I.V."/>
            <person name="Lindberg D.R."/>
            <person name="Seaver E.C."/>
            <person name="Weisblat D.A."/>
            <person name="Putnam N.H."/>
            <person name="Rokhsar D.S."/>
        </authorList>
    </citation>
    <scope>NUCLEOTIDE SEQUENCE</scope>
    <source>
        <strain evidence="1 3">I ESC-2004</strain>
    </source>
</reference>
<dbReference type="EnsemblMetazoa" id="CapteT135409">
    <property type="protein sequence ID" value="CapteP135409"/>
    <property type="gene ID" value="CapteG135409"/>
</dbReference>
<reference evidence="2" key="3">
    <citation type="submission" date="2015-06" db="UniProtKB">
        <authorList>
            <consortium name="EnsemblMetazoa"/>
        </authorList>
    </citation>
    <scope>IDENTIFICATION</scope>
</reference>
<protein>
    <submittedName>
        <fullName evidence="1 2">Uncharacterized protein</fullName>
    </submittedName>
</protein>
<keyword evidence="3" id="KW-1185">Reference proteome</keyword>
<feature type="non-terminal residue" evidence="1">
    <location>
        <position position="123"/>
    </location>
</feature>
<dbReference type="Proteomes" id="UP000014760">
    <property type="component" value="Unassembled WGS sequence"/>
</dbReference>
<dbReference type="AlphaFoldDB" id="R7V707"/>
<dbReference type="STRING" id="283909.R7V707"/>
<sequence length="123" mass="14003">MALCEIGQYLKENCHLPVYTKGKSGYISGSDLIQEDQELFTLRTGVPLQPSSQIYLHHKMKFLDKFAEKQRRCSDPLNLHPGKARTKNLRIITRDCCERLRELTGSAVKPGEKLCPTCAIRIN</sequence>
<name>R7V707_CAPTE</name>
<evidence type="ECO:0000313" key="2">
    <source>
        <dbReference type="EnsemblMetazoa" id="CapteP135409"/>
    </source>
</evidence>
<dbReference type="HOGENOM" id="CLU_2055499_0_0_1"/>
<evidence type="ECO:0000313" key="1">
    <source>
        <dbReference type="EMBL" id="ELU14648.1"/>
    </source>
</evidence>
<dbReference type="OMA" id="CCDPLNK"/>
<dbReference type="EMBL" id="KB294393">
    <property type="protein sequence ID" value="ELU14648.1"/>
    <property type="molecule type" value="Genomic_DNA"/>
</dbReference>